<dbReference type="Pfam" id="PF00455">
    <property type="entry name" value="DeoRC"/>
    <property type="match status" value="1"/>
</dbReference>
<sequence length="271" mass="29481">MTFAEKARTPAQVRMNEILKRLHEGGSVTVAKIAQDFGISDMTVRRDLTELEREGLLERVHGGAVPPAGGPLQVIDDVEPTFKARLSHNADIKGRIAARAVEVLSSYRTIAMDVGTSTLITARRMAATPGMLVRKRVFTNGLRIAETLAETEAEVYVPGGRIRADEMSMTGPVAVEQFSQFYFDVVVLGTSGLTNEGFFDYSLEEIEMKRVYIERSAKRIVLCDSSKFRRMSTARVAALQAASMIITDAAPPVDIASTLAAASVDVQITGL</sequence>
<dbReference type="Proteomes" id="UP000244081">
    <property type="component" value="Unassembled WGS sequence"/>
</dbReference>
<comment type="caution">
    <text evidence="5">The sequence shown here is derived from an EMBL/GenBank/DDBJ whole genome shotgun (WGS) entry which is preliminary data.</text>
</comment>
<dbReference type="PRINTS" id="PR00037">
    <property type="entry name" value="HTHLACR"/>
</dbReference>
<dbReference type="InterPro" id="IPR036390">
    <property type="entry name" value="WH_DNA-bd_sf"/>
</dbReference>
<evidence type="ECO:0000256" key="3">
    <source>
        <dbReference type="ARBA" id="ARBA00023163"/>
    </source>
</evidence>
<name>A0A2T5V8Z5_9HYPH</name>
<dbReference type="Gene3D" id="1.10.10.10">
    <property type="entry name" value="Winged helix-like DNA-binding domain superfamily/Winged helix DNA-binding domain"/>
    <property type="match status" value="1"/>
</dbReference>
<keyword evidence="2" id="KW-0238">DNA-binding</keyword>
<feature type="domain" description="HTH deoR-type" evidence="4">
    <location>
        <begin position="11"/>
        <end position="66"/>
    </location>
</feature>
<dbReference type="SUPFAM" id="SSF100950">
    <property type="entry name" value="NagB/RpiA/CoA transferase-like"/>
    <property type="match status" value="1"/>
</dbReference>
<keyword evidence="6" id="KW-1185">Reference proteome</keyword>
<dbReference type="SMART" id="SM00420">
    <property type="entry name" value="HTH_DEOR"/>
    <property type="match status" value="1"/>
</dbReference>
<dbReference type="InterPro" id="IPR014036">
    <property type="entry name" value="DeoR-like_C"/>
</dbReference>
<evidence type="ECO:0000259" key="4">
    <source>
        <dbReference type="PROSITE" id="PS51000"/>
    </source>
</evidence>
<dbReference type="OrthoDB" id="7688673at2"/>
<dbReference type="RefSeq" id="WP_107990504.1">
    <property type="nucleotide sequence ID" value="NZ_QAYG01000005.1"/>
</dbReference>
<dbReference type="InterPro" id="IPR050313">
    <property type="entry name" value="Carb_Metab_HTH_regulators"/>
</dbReference>
<dbReference type="PROSITE" id="PS00894">
    <property type="entry name" value="HTH_DEOR_1"/>
    <property type="match status" value="1"/>
</dbReference>
<evidence type="ECO:0000313" key="5">
    <source>
        <dbReference type="EMBL" id="PTW60227.1"/>
    </source>
</evidence>
<dbReference type="PROSITE" id="PS51000">
    <property type="entry name" value="HTH_DEOR_2"/>
    <property type="match status" value="1"/>
</dbReference>
<dbReference type="SMART" id="SM01134">
    <property type="entry name" value="DeoRC"/>
    <property type="match status" value="1"/>
</dbReference>
<evidence type="ECO:0000313" key="6">
    <source>
        <dbReference type="Proteomes" id="UP000244081"/>
    </source>
</evidence>
<keyword evidence="3" id="KW-0804">Transcription</keyword>
<dbReference type="PANTHER" id="PTHR30363">
    <property type="entry name" value="HTH-TYPE TRANSCRIPTIONAL REGULATOR SRLR-RELATED"/>
    <property type="match status" value="1"/>
</dbReference>
<dbReference type="InterPro" id="IPR018356">
    <property type="entry name" value="Tscrpt_reg_HTH_DeoR_CS"/>
</dbReference>
<evidence type="ECO:0000256" key="2">
    <source>
        <dbReference type="ARBA" id="ARBA00023125"/>
    </source>
</evidence>
<reference evidence="5 6" key="1">
    <citation type="submission" date="2018-04" db="EMBL/GenBank/DDBJ databases">
        <title>Genomic Encyclopedia of Archaeal and Bacterial Type Strains, Phase II (KMG-II): from individual species to whole genera.</title>
        <authorList>
            <person name="Goeker M."/>
        </authorList>
    </citation>
    <scope>NUCLEOTIDE SEQUENCE [LARGE SCALE GENOMIC DNA]</scope>
    <source>
        <strain evidence="5 6">DSM 23382</strain>
    </source>
</reference>
<dbReference type="GO" id="GO:0003700">
    <property type="term" value="F:DNA-binding transcription factor activity"/>
    <property type="evidence" value="ECO:0007669"/>
    <property type="project" value="InterPro"/>
</dbReference>
<dbReference type="EMBL" id="QAYG01000005">
    <property type="protein sequence ID" value="PTW60227.1"/>
    <property type="molecule type" value="Genomic_DNA"/>
</dbReference>
<accession>A0A2T5V8Z5</accession>
<organism evidence="5 6">
    <name type="scientific">Breoghania corrubedonensis</name>
    <dbReference type="NCBI Taxonomy" id="665038"/>
    <lineage>
        <taxon>Bacteria</taxon>
        <taxon>Pseudomonadati</taxon>
        <taxon>Pseudomonadota</taxon>
        <taxon>Alphaproteobacteria</taxon>
        <taxon>Hyphomicrobiales</taxon>
        <taxon>Stappiaceae</taxon>
        <taxon>Breoghania</taxon>
    </lineage>
</organism>
<dbReference type="InterPro" id="IPR036388">
    <property type="entry name" value="WH-like_DNA-bd_sf"/>
</dbReference>
<dbReference type="PANTHER" id="PTHR30363:SF44">
    <property type="entry name" value="AGA OPERON TRANSCRIPTIONAL REPRESSOR-RELATED"/>
    <property type="match status" value="1"/>
</dbReference>
<gene>
    <name evidence="5" type="ORF">C8N35_105231</name>
</gene>
<dbReference type="GO" id="GO:0003677">
    <property type="term" value="F:DNA binding"/>
    <property type="evidence" value="ECO:0007669"/>
    <property type="project" value="UniProtKB-KW"/>
</dbReference>
<dbReference type="AlphaFoldDB" id="A0A2T5V8Z5"/>
<dbReference type="Pfam" id="PF08220">
    <property type="entry name" value="HTH_DeoR"/>
    <property type="match status" value="1"/>
</dbReference>
<dbReference type="InterPro" id="IPR001034">
    <property type="entry name" value="DeoR_HTH"/>
</dbReference>
<dbReference type="SUPFAM" id="SSF46785">
    <property type="entry name" value="Winged helix' DNA-binding domain"/>
    <property type="match status" value="1"/>
</dbReference>
<proteinExistence type="predicted"/>
<protein>
    <submittedName>
        <fullName evidence="5">DeoR family transcriptional regulator</fullName>
    </submittedName>
</protein>
<evidence type="ECO:0000256" key="1">
    <source>
        <dbReference type="ARBA" id="ARBA00023015"/>
    </source>
</evidence>
<keyword evidence="1" id="KW-0805">Transcription regulation</keyword>
<dbReference type="InterPro" id="IPR037171">
    <property type="entry name" value="NagB/RpiA_transferase-like"/>
</dbReference>